<evidence type="ECO:0000313" key="3">
    <source>
        <dbReference type="Proteomes" id="UP000700596"/>
    </source>
</evidence>
<feature type="region of interest" description="Disordered" evidence="1">
    <location>
        <begin position="1"/>
        <end position="35"/>
    </location>
</feature>
<dbReference type="Gene3D" id="1.20.5.170">
    <property type="match status" value="1"/>
</dbReference>
<feature type="compositionally biased region" description="Basic and acidic residues" evidence="1">
    <location>
        <begin position="24"/>
        <end position="35"/>
    </location>
</feature>
<evidence type="ECO:0008006" key="4">
    <source>
        <dbReference type="Google" id="ProtNLM"/>
    </source>
</evidence>
<feature type="compositionally biased region" description="Basic and acidic residues" evidence="1">
    <location>
        <begin position="1"/>
        <end position="15"/>
    </location>
</feature>
<dbReference type="OrthoDB" id="5086080at2759"/>
<accession>A0A9P9IBB8</accession>
<organism evidence="2 3">
    <name type="scientific">Dendryphion nanum</name>
    <dbReference type="NCBI Taxonomy" id="256645"/>
    <lineage>
        <taxon>Eukaryota</taxon>
        <taxon>Fungi</taxon>
        <taxon>Dikarya</taxon>
        <taxon>Ascomycota</taxon>
        <taxon>Pezizomycotina</taxon>
        <taxon>Dothideomycetes</taxon>
        <taxon>Pleosporomycetidae</taxon>
        <taxon>Pleosporales</taxon>
        <taxon>Torulaceae</taxon>
        <taxon>Dendryphion</taxon>
    </lineage>
</organism>
<protein>
    <recommendedName>
        <fullName evidence="4">BZIP domain-containing protein</fullName>
    </recommendedName>
</protein>
<dbReference type="AlphaFoldDB" id="A0A9P9IBB8"/>
<sequence length="326" mass="36993">MPSPEHASDNDLDARRMKKRAHDRRAQRAARERTRNRIAQLEATVTALSHEGFDDRSAHLMEQLDTVVKDRDELAGILSVVEASMQKYNARRILPLMQNKDNDVMHETLNLQMTQQVSREHWHKDSSLDATALNFGEEQSFAIDEFNERCDCSATCQVDTTTEQLGDSQPSQTNILPTELLESIDSVVGPSISRELILPCSESPCDCSPYSPVITAAPVEHGNIWRAANAVLSEPIHLSEVILHYEDAMSEDLSVRVIVEGWEEVERTTQLPPLWKKLRKIDQLQFGRCSETIRLAVLSTMHLLLRFYANSATDESTKLPPWLHQR</sequence>
<proteinExistence type="predicted"/>
<dbReference type="Proteomes" id="UP000700596">
    <property type="component" value="Unassembled WGS sequence"/>
</dbReference>
<reference evidence="2" key="1">
    <citation type="journal article" date="2021" name="Nat. Commun.">
        <title>Genetic determinants of endophytism in the Arabidopsis root mycobiome.</title>
        <authorList>
            <person name="Mesny F."/>
            <person name="Miyauchi S."/>
            <person name="Thiergart T."/>
            <person name="Pickel B."/>
            <person name="Atanasova L."/>
            <person name="Karlsson M."/>
            <person name="Huettel B."/>
            <person name="Barry K.W."/>
            <person name="Haridas S."/>
            <person name="Chen C."/>
            <person name="Bauer D."/>
            <person name="Andreopoulos W."/>
            <person name="Pangilinan J."/>
            <person name="LaButti K."/>
            <person name="Riley R."/>
            <person name="Lipzen A."/>
            <person name="Clum A."/>
            <person name="Drula E."/>
            <person name="Henrissat B."/>
            <person name="Kohler A."/>
            <person name="Grigoriev I.V."/>
            <person name="Martin F.M."/>
            <person name="Hacquard S."/>
        </authorList>
    </citation>
    <scope>NUCLEOTIDE SEQUENCE</scope>
    <source>
        <strain evidence="2">MPI-CAGE-CH-0243</strain>
    </source>
</reference>
<keyword evidence="3" id="KW-1185">Reference proteome</keyword>
<dbReference type="PANTHER" id="PTHR37012:SF7">
    <property type="entry name" value="B-ZIP TRANSCRIPTION FACTOR (EUROFUNG)-RELATED"/>
    <property type="match status" value="1"/>
</dbReference>
<dbReference type="PANTHER" id="PTHR37012">
    <property type="entry name" value="B-ZIP TRANSCRIPTION FACTOR (EUROFUNG)-RELATED"/>
    <property type="match status" value="1"/>
</dbReference>
<evidence type="ECO:0000256" key="1">
    <source>
        <dbReference type="SAM" id="MobiDB-lite"/>
    </source>
</evidence>
<dbReference type="EMBL" id="JAGMWT010000019">
    <property type="protein sequence ID" value="KAH7113330.1"/>
    <property type="molecule type" value="Genomic_DNA"/>
</dbReference>
<name>A0A9P9IBB8_9PLEO</name>
<gene>
    <name evidence="2" type="ORF">B0J11DRAFT_619442</name>
</gene>
<comment type="caution">
    <text evidence="2">The sequence shown here is derived from an EMBL/GenBank/DDBJ whole genome shotgun (WGS) entry which is preliminary data.</text>
</comment>
<evidence type="ECO:0000313" key="2">
    <source>
        <dbReference type="EMBL" id="KAH7113330.1"/>
    </source>
</evidence>